<name>X1IX26_9ZZZZ</name>
<comment type="caution">
    <text evidence="1">The sequence shown here is derived from an EMBL/GenBank/DDBJ whole genome shotgun (WGS) entry which is preliminary data.</text>
</comment>
<gene>
    <name evidence="1" type="ORF">S03H2_53669</name>
</gene>
<reference evidence="1" key="1">
    <citation type="journal article" date="2014" name="Front. Microbiol.">
        <title>High frequency of phylogenetically diverse reductive dehalogenase-homologous genes in deep subseafloor sedimentary metagenomes.</title>
        <authorList>
            <person name="Kawai M."/>
            <person name="Futagami T."/>
            <person name="Toyoda A."/>
            <person name="Takaki Y."/>
            <person name="Nishi S."/>
            <person name="Hori S."/>
            <person name="Arai W."/>
            <person name="Tsubouchi T."/>
            <person name="Morono Y."/>
            <person name="Uchiyama I."/>
            <person name="Ito T."/>
            <person name="Fujiyama A."/>
            <person name="Inagaki F."/>
            <person name="Takami H."/>
        </authorList>
    </citation>
    <scope>NUCLEOTIDE SEQUENCE</scope>
    <source>
        <strain evidence="1">Expedition CK06-06</strain>
    </source>
</reference>
<sequence length="93" mass="11220">MSLWIKNYLRLKRRFYRTKPIDFTKTLKTYKSLLIHPIMEPGREVFSLPAIENIIGHKGRRNVDLLINEKLKFFFNDQPTRKIYYKDFASPLS</sequence>
<dbReference type="AlphaFoldDB" id="X1IX26"/>
<proteinExistence type="predicted"/>
<organism evidence="1">
    <name type="scientific">marine sediment metagenome</name>
    <dbReference type="NCBI Taxonomy" id="412755"/>
    <lineage>
        <taxon>unclassified sequences</taxon>
        <taxon>metagenomes</taxon>
        <taxon>ecological metagenomes</taxon>
    </lineage>
</organism>
<accession>X1IX26</accession>
<feature type="non-terminal residue" evidence="1">
    <location>
        <position position="93"/>
    </location>
</feature>
<evidence type="ECO:0000313" key="1">
    <source>
        <dbReference type="EMBL" id="GAH62088.1"/>
    </source>
</evidence>
<dbReference type="EMBL" id="BARU01034164">
    <property type="protein sequence ID" value="GAH62088.1"/>
    <property type="molecule type" value="Genomic_DNA"/>
</dbReference>
<protein>
    <submittedName>
        <fullName evidence="1">Uncharacterized protein</fullName>
    </submittedName>
</protein>